<organism evidence="1 2">
    <name type="scientific">Peronosclerospora sorghi</name>
    <dbReference type="NCBI Taxonomy" id="230839"/>
    <lineage>
        <taxon>Eukaryota</taxon>
        <taxon>Sar</taxon>
        <taxon>Stramenopiles</taxon>
        <taxon>Oomycota</taxon>
        <taxon>Peronosporomycetes</taxon>
        <taxon>Peronosporales</taxon>
        <taxon>Peronosporaceae</taxon>
        <taxon>Peronosclerospora</taxon>
    </lineage>
</organism>
<name>A0ACC0WEQ6_9STRA</name>
<evidence type="ECO:0000313" key="2">
    <source>
        <dbReference type="Proteomes" id="UP001163321"/>
    </source>
</evidence>
<protein>
    <submittedName>
        <fullName evidence="1">Uncharacterized protein</fullName>
    </submittedName>
</protein>
<reference evidence="1 2" key="1">
    <citation type="journal article" date="2022" name="bioRxiv">
        <title>The genome of the oomycete Peronosclerospora sorghi, a cosmopolitan pathogen of maize and sorghum, is inflated with dispersed pseudogenes.</title>
        <authorList>
            <person name="Fletcher K."/>
            <person name="Martin F."/>
            <person name="Isakeit T."/>
            <person name="Cavanaugh K."/>
            <person name="Magill C."/>
            <person name="Michelmore R."/>
        </authorList>
    </citation>
    <scope>NUCLEOTIDE SEQUENCE [LARGE SCALE GENOMIC DNA]</scope>
    <source>
        <strain evidence="1">P6</strain>
    </source>
</reference>
<dbReference type="EMBL" id="CM047592">
    <property type="protein sequence ID" value="KAI9917234.1"/>
    <property type="molecule type" value="Genomic_DNA"/>
</dbReference>
<dbReference type="Proteomes" id="UP001163321">
    <property type="component" value="Chromosome 13"/>
</dbReference>
<evidence type="ECO:0000313" key="1">
    <source>
        <dbReference type="EMBL" id="KAI9917234.1"/>
    </source>
</evidence>
<gene>
    <name evidence="1" type="ORF">PsorP6_012964</name>
</gene>
<sequence length="126" mass="13881">MQIDPNVLRECKYWLYAVTYGVCYMEAMSSQAKDRWARVAVEEMLPSGRAQPFGCGLLLPDNVAYLYGAYMATPLGKPCGLETCPSPCFPSTNNTVVAPPPTCLCSRGYHTCGGKEMRGPQVYHCK</sequence>
<proteinExistence type="predicted"/>
<accession>A0ACC0WEQ6</accession>
<keyword evidence="2" id="KW-1185">Reference proteome</keyword>
<comment type="caution">
    <text evidence="1">The sequence shown here is derived from an EMBL/GenBank/DDBJ whole genome shotgun (WGS) entry which is preliminary data.</text>
</comment>